<feature type="signal peptide" evidence="1">
    <location>
        <begin position="1"/>
        <end position="24"/>
    </location>
</feature>
<keyword evidence="4" id="KW-1185">Reference proteome</keyword>
<dbReference type="PANTHER" id="PTHR34512:SF30">
    <property type="entry name" value="OUTER MEMBRANE PROTEIN ASSEMBLY FACTOR BAMB"/>
    <property type="match status" value="1"/>
</dbReference>
<dbReference type="InterPro" id="IPR015943">
    <property type="entry name" value="WD40/YVTN_repeat-like_dom_sf"/>
</dbReference>
<protein>
    <submittedName>
        <fullName evidence="3">Outer membrane protein assembly factor BamB</fullName>
    </submittedName>
</protein>
<dbReference type="Gene3D" id="2.130.10.10">
    <property type="entry name" value="YVTN repeat-like/Quinoprotein amine dehydrogenase"/>
    <property type="match status" value="1"/>
</dbReference>
<dbReference type="InterPro" id="IPR011047">
    <property type="entry name" value="Quinoprotein_ADH-like_sf"/>
</dbReference>
<dbReference type="InterPro" id="IPR002372">
    <property type="entry name" value="PQQ_rpt_dom"/>
</dbReference>
<dbReference type="Pfam" id="PF13360">
    <property type="entry name" value="PQQ_2"/>
    <property type="match status" value="2"/>
</dbReference>
<sequence length="478" mass="50670">MKTNSILLTVASAALLAGCSTLDAINPFDKTEADIRAEQGEVAGEDQRISILELSETLTVVTPISPDQIVLPEPYVNADWPQVGGNVQHVVQHTAATGPLDKAWSVDIGEGSGRKGRIMAPPVIANGTIFTVDAAYNVRAFDEATGDRKWEFKVEAVQRESTREGKTSFIDRIRDPLTFADGDGSDKEGVGGGVAFADGTVYVASGLGKMVALNADTGALIWARQTRVPLNSAPTVHNGRVFVISDDNELFALNSNSGEVLWSYQGIIETASMLTSPAPAVVDDVILAPFSSGELVALRVQNGGVLWQDSLSSTARLTPLASLNDIAGGPAVADGYVVTTAQSGVMTAFDLRTGQRVWSIPAGSLTIPLIAGDVVFTVTTSGQVAAISKLDGTILWLQQLENYKNAKKRKERTVWTGPLLAGNRLIVASSRGGVVMLDPRSGDIVKEMDVKSPVFVPPVISNETVYLLTDDAKLIALK</sequence>
<evidence type="ECO:0000259" key="2">
    <source>
        <dbReference type="Pfam" id="PF13360"/>
    </source>
</evidence>
<keyword evidence="1" id="KW-0732">Signal</keyword>
<feature type="chain" id="PRO_5037104340" evidence="1">
    <location>
        <begin position="25"/>
        <end position="478"/>
    </location>
</feature>
<evidence type="ECO:0000256" key="1">
    <source>
        <dbReference type="SAM" id="SignalP"/>
    </source>
</evidence>
<evidence type="ECO:0000313" key="4">
    <source>
        <dbReference type="Proteomes" id="UP000600865"/>
    </source>
</evidence>
<dbReference type="InterPro" id="IPR018391">
    <property type="entry name" value="PQQ_b-propeller_rpt"/>
</dbReference>
<dbReference type="SMART" id="SM00564">
    <property type="entry name" value="PQQ"/>
    <property type="match status" value="7"/>
</dbReference>
<dbReference type="PANTHER" id="PTHR34512">
    <property type="entry name" value="CELL SURFACE PROTEIN"/>
    <property type="match status" value="1"/>
</dbReference>
<proteinExistence type="predicted"/>
<feature type="domain" description="Pyrrolo-quinoline quinone repeat" evidence="2">
    <location>
        <begin position="188"/>
        <end position="396"/>
    </location>
</feature>
<name>A0A918NCK9_9PROT</name>
<organism evidence="3 4">
    <name type="scientific">Litorimonas cladophorae</name>
    <dbReference type="NCBI Taxonomy" id="1220491"/>
    <lineage>
        <taxon>Bacteria</taxon>
        <taxon>Pseudomonadati</taxon>
        <taxon>Pseudomonadota</taxon>
        <taxon>Alphaproteobacteria</taxon>
        <taxon>Maricaulales</taxon>
        <taxon>Robiginitomaculaceae</taxon>
    </lineage>
</organism>
<dbReference type="EMBL" id="BMYV01000001">
    <property type="protein sequence ID" value="GGX58408.1"/>
    <property type="molecule type" value="Genomic_DNA"/>
</dbReference>
<dbReference type="PROSITE" id="PS51257">
    <property type="entry name" value="PROKAR_LIPOPROTEIN"/>
    <property type="match status" value="1"/>
</dbReference>
<dbReference type="RefSeq" id="WP_189580807.1">
    <property type="nucleotide sequence ID" value="NZ_BMYV01000001.1"/>
</dbReference>
<dbReference type="AlphaFoldDB" id="A0A918NCK9"/>
<comment type="caution">
    <text evidence="3">The sequence shown here is derived from an EMBL/GenBank/DDBJ whole genome shotgun (WGS) entry which is preliminary data.</text>
</comment>
<dbReference type="SUPFAM" id="SSF50998">
    <property type="entry name" value="Quinoprotein alcohol dehydrogenase-like"/>
    <property type="match status" value="1"/>
</dbReference>
<gene>
    <name evidence="3" type="primary">bamB</name>
    <name evidence="3" type="ORF">GCM10011309_04650</name>
</gene>
<reference evidence="3 4" key="1">
    <citation type="journal article" date="2014" name="Int. J. Syst. Evol. Microbiol.">
        <title>Complete genome sequence of Corynebacterium casei LMG S-19264T (=DSM 44701T), isolated from a smear-ripened cheese.</title>
        <authorList>
            <consortium name="US DOE Joint Genome Institute (JGI-PGF)"/>
            <person name="Walter F."/>
            <person name="Albersmeier A."/>
            <person name="Kalinowski J."/>
            <person name="Ruckert C."/>
        </authorList>
    </citation>
    <scope>NUCLEOTIDE SEQUENCE [LARGE SCALE GENOMIC DNA]</scope>
    <source>
        <strain evidence="3 4">KCTC 23968</strain>
    </source>
</reference>
<accession>A0A918NCK9</accession>
<feature type="domain" description="Pyrrolo-quinoline quinone repeat" evidence="2">
    <location>
        <begin position="83"/>
        <end position="156"/>
    </location>
</feature>
<dbReference type="Proteomes" id="UP000600865">
    <property type="component" value="Unassembled WGS sequence"/>
</dbReference>
<evidence type="ECO:0000313" key="3">
    <source>
        <dbReference type="EMBL" id="GGX58408.1"/>
    </source>
</evidence>